<dbReference type="HOGENOM" id="CLU_027562_9_0_9"/>
<dbReference type="CDD" id="cd00397">
    <property type="entry name" value="DNA_BRE_C"/>
    <property type="match status" value="1"/>
</dbReference>
<evidence type="ECO:0000313" key="7">
    <source>
        <dbReference type="EMBL" id="ABR47772.1"/>
    </source>
</evidence>
<dbReference type="InterPro" id="IPR010998">
    <property type="entry name" value="Integrase_recombinase_N"/>
</dbReference>
<dbReference type="PANTHER" id="PTHR30349:SF64">
    <property type="entry name" value="PROPHAGE INTEGRASE INTD-RELATED"/>
    <property type="match status" value="1"/>
</dbReference>
<proteinExistence type="inferred from homology"/>
<dbReference type="Gene3D" id="1.10.150.130">
    <property type="match status" value="1"/>
</dbReference>
<dbReference type="GO" id="GO:0015074">
    <property type="term" value="P:DNA integration"/>
    <property type="evidence" value="ECO:0007669"/>
    <property type="project" value="InterPro"/>
</dbReference>
<evidence type="ECO:0000256" key="4">
    <source>
        <dbReference type="PROSITE-ProRule" id="PRU01248"/>
    </source>
</evidence>
<evidence type="ECO:0000259" key="6">
    <source>
        <dbReference type="PROSITE" id="PS51900"/>
    </source>
</evidence>
<dbReference type="PROSITE" id="PS51900">
    <property type="entry name" value="CB"/>
    <property type="match status" value="1"/>
</dbReference>
<dbReference type="InterPro" id="IPR002104">
    <property type="entry name" value="Integrase_catalytic"/>
</dbReference>
<keyword evidence="8" id="KW-1185">Reference proteome</keyword>
<dbReference type="PROSITE" id="PS51898">
    <property type="entry name" value="TYR_RECOMBINASE"/>
    <property type="match status" value="1"/>
</dbReference>
<reference evidence="8" key="1">
    <citation type="journal article" date="2016" name="Genome Announc.">
        <title>Complete genome sequence of Alkaliphilus metalliredigens strain QYMF, an alkaliphilic and metal-reducing bacterium isolated from borax-contaminated leachate ponds.</title>
        <authorList>
            <person name="Hwang C."/>
            <person name="Copeland A."/>
            <person name="Lucas S."/>
            <person name="Lapidus A."/>
            <person name="Barry K."/>
            <person name="Detter J.C."/>
            <person name="Glavina Del Rio T."/>
            <person name="Hammon N."/>
            <person name="Israni S."/>
            <person name="Dalin E."/>
            <person name="Tice H."/>
            <person name="Pitluck S."/>
            <person name="Chertkov O."/>
            <person name="Brettin T."/>
            <person name="Bruce D."/>
            <person name="Han C."/>
            <person name="Schmutz J."/>
            <person name="Larimer F."/>
            <person name="Land M.L."/>
            <person name="Hauser L."/>
            <person name="Kyrpides N."/>
            <person name="Mikhailova N."/>
            <person name="Ye Q."/>
            <person name="Zhou J."/>
            <person name="Richardson P."/>
            <person name="Fields M.W."/>
        </authorList>
    </citation>
    <scope>NUCLEOTIDE SEQUENCE [LARGE SCALE GENOMIC DNA]</scope>
    <source>
        <strain evidence="8">QYMF</strain>
    </source>
</reference>
<evidence type="ECO:0000259" key="5">
    <source>
        <dbReference type="PROSITE" id="PS51898"/>
    </source>
</evidence>
<evidence type="ECO:0000256" key="3">
    <source>
        <dbReference type="ARBA" id="ARBA00023172"/>
    </source>
</evidence>
<evidence type="ECO:0000313" key="8">
    <source>
        <dbReference type="Proteomes" id="UP000001572"/>
    </source>
</evidence>
<keyword evidence="3" id="KW-0233">DNA recombination</keyword>
<feature type="domain" description="Tyr recombinase" evidence="5">
    <location>
        <begin position="174"/>
        <end position="357"/>
    </location>
</feature>
<evidence type="ECO:0000256" key="1">
    <source>
        <dbReference type="ARBA" id="ARBA00008857"/>
    </source>
</evidence>
<dbReference type="InterPro" id="IPR044068">
    <property type="entry name" value="CB"/>
</dbReference>
<dbReference type="GO" id="GO:0003677">
    <property type="term" value="F:DNA binding"/>
    <property type="evidence" value="ECO:0007669"/>
    <property type="project" value="UniProtKB-UniRule"/>
</dbReference>
<dbReference type="KEGG" id="amt:Amet_1593"/>
<feature type="domain" description="Core-binding (CB)" evidence="6">
    <location>
        <begin position="31"/>
        <end position="128"/>
    </location>
</feature>
<keyword evidence="2 4" id="KW-0238">DNA-binding</keyword>
<dbReference type="InterPro" id="IPR011010">
    <property type="entry name" value="DNA_brk_join_enz"/>
</dbReference>
<evidence type="ECO:0000256" key="2">
    <source>
        <dbReference type="ARBA" id="ARBA00023125"/>
    </source>
</evidence>
<dbReference type="GO" id="GO:0006310">
    <property type="term" value="P:DNA recombination"/>
    <property type="evidence" value="ECO:0007669"/>
    <property type="project" value="UniProtKB-KW"/>
</dbReference>
<dbReference type="AlphaFoldDB" id="A6TNK4"/>
<gene>
    <name evidence="7" type="ordered locus">Amet_1593</name>
</gene>
<organism evidence="7 8">
    <name type="scientific">Alkaliphilus metalliredigens (strain QYMF)</name>
    <dbReference type="NCBI Taxonomy" id="293826"/>
    <lineage>
        <taxon>Bacteria</taxon>
        <taxon>Bacillati</taxon>
        <taxon>Bacillota</taxon>
        <taxon>Clostridia</taxon>
        <taxon>Peptostreptococcales</taxon>
        <taxon>Natronincolaceae</taxon>
        <taxon>Alkaliphilus</taxon>
    </lineage>
</organism>
<name>A6TNK4_ALKMQ</name>
<dbReference type="InterPro" id="IPR013762">
    <property type="entry name" value="Integrase-like_cat_sf"/>
</dbReference>
<dbReference type="InterPro" id="IPR050090">
    <property type="entry name" value="Tyrosine_recombinase_XerCD"/>
</dbReference>
<accession>A6TNK4</accession>
<dbReference type="Proteomes" id="UP000001572">
    <property type="component" value="Chromosome"/>
</dbReference>
<dbReference type="EMBL" id="CP000724">
    <property type="protein sequence ID" value="ABR47772.1"/>
    <property type="molecule type" value="Genomic_DNA"/>
</dbReference>
<sequence>MVRLQLFINYKRDMENNIEKLDRVVLLDSEMRIVDPVYNYLKYQKSKGRSDNTLLAQARDLKLYWEFLETNRYTFDQITPYIIGHFIEFLRNDEHGKNIIHIKVSSVRAGKTINRILTTIHNLYIYIVNTMEIRNPILMEEIKRPPNMFKDLLHHTRSNNKTHRSIFKVKEVNRAVRLITNDEADTFVENLVRWRDRLIFKIMYISGARIQEVLDLKIEQIPTPDPTSMVAVLENIKSKGKNRDLYMPMYLLEEIDNFIMEERNQVDTVNSFIFVSYQTQYLGKKLTYRGIYEVFNRVKKKTGIYFNFHDLRHTCVTNFVESGLDISVVQKIAGHKHVTTTENYTHLSKKHINKVISKYWNDSSMC</sequence>
<comment type="similarity">
    <text evidence="1">Belongs to the 'phage' integrase family.</text>
</comment>
<protein>
    <submittedName>
        <fullName evidence="7">Phage integrase family protein</fullName>
    </submittedName>
</protein>
<dbReference type="Pfam" id="PF00589">
    <property type="entry name" value="Phage_integrase"/>
    <property type="match status" value="1"/>
</dbReference>
<dbReference type="Gene3D" id="1.10.443.10">
    <property type="entry name" value="Intergrase catalytic core"/>
    <property type="match status" value="1"/>
</dbReference>
<dbReference type="STRING" id="293826.Amet_1593"/>
<dbReference type="PANTHER" id="PTHR30349">
    <property type="entry name" value="PHAGE INTEGRASE-RELATED"/>
    <property type="match status" value="1"/>
</dbReference>
<dbReference type="eggNOG" id="COG4974">
    <property type="taxonomic scope" value="Bacteria"/>
</dbReference>
<dbReference type="SUPFAM" id="SSF56349">
    <property type="entry name" value="DNA breaking-rejoining enzymes"/>
    <property type="match status" value="1"/>
</dbReference>